<evidence type="ECO:0000313" key="4">
    <source>
        <dbReference type="Proteomes" id="UP000282672"/>
    </source>
</evidence>
<evidence type="ECO:0000313" key="2">
    <source>
        <dbReference type="EMBL" id="RLU12004.1"/>
    </source>
</evidence>
<dbReference type="RefSeq" id="WP_121731793.1">
    <property type="nucleotide sequence ID" value="NZ_PEGA01000006.1"/>
</dbReference>
<dbReference type="EMBL" id="PEGB01000005">
    <property type="protein sequence ID" value="RLU09081.1"/>
    <property type="molecule type" value="Genomic_DNA"/>
</dbReference>
<dbReference type="EMBL" id="PEGA01000006">
    <property type="protein sequence ID" value="RLU12004.1"/>
    <property type="molecule type" value="Genomic_DNA"/>
</dbReference>
<accession>A0A3L8CMJ4</accession>
<gene>
    <name evidence="2" type="ORF">CS076_07855</name>
    <name evidence="1" type="ORF">CS078_13075</name>
</gene>
<proteinExistence type="predicted"/>
<evidence type="ECO:0000313" key="3">
    <source>
        <dbReference type="Proteomes" id="UP000282140"/>
    </source>
</evidence>
<evidence type="ECO:0000313" key="1">
    <source>
        <dbReference type="EMBL" id="RLU09081.1"/>
    </source>
</evidence>
<dbReference type="Proteomes" id="UP000282140">
    <property type="component" value="Unassembled WGS sequence"/>
</dbReference>
<dbReference type="AlphaFoldDB" id="A0A3L8CMJ4"/>
<name>A0A3L8CMJ4_9PSED</name>
<dbReference type="Proteomes" id="UP000282672">
    <property type="component" value="Unassembled WGS sequence"/>
</dbReference>
<comment type="caution">
    <text evidence="1">The sequence shown here is derived from an EMBL/GenBank/DDBJ whole genome shotgun (WGS) entry which is preliminary data.</text>
</comment>
<protein>
    <submittedName>
        <fullName evidence="1">Uncharacterized protein</fullName>
    </submittedName>
</protein>
<reference evidence="3 4" key="1">
    <citation type="journal article" date="2018" name="Front. Microbiol.">
        <title>Discovery of Phloeophagus Beetles as a Source of Pseudomonas Strains That Produce Potentially New Bioactive Substances and Description of Pseudomonas bohemica sp. nov.</title>
        <authorList>
            <person name="Saati-Santamaria Z."/>
            <person name="Lopez-Mondejar R."/>
            <person name="Jimenez-Gomez A."/>
            <person name="Diez-Mendez A."/>
            <person name="Vetrovsky T."/>
            <person name="Igual J.M."/>
            <person name="Velazquez E."/>
            <person name="Kolarik M."/>
            <person name="Rivas R."/>
            <person name="Garcia-Fraile P."/>
        </authorList>
    </citation>
    <scope>NUCLEOTIDE SEQUENCE [LARGE SCALE GENOMIC DNA]</scope>
    <source>
        <strain evidence="2 4">A2-NA12</strain>
        <strain evidence="1 3">A2-NA13</strain>
    </source>
</reference>
<sequence>MVAKLHERGGFNYKGERRFFDGRWLWTWYFRPAGCELFVQYNLLGGVKTRKADVEFFIDQVETATKYYEETLAKQGDVAAAKGALAVAKAQYERSLQPDYDPGGRTNNPGKVSRVIKANFRLVPDAEARLQYAQKIAAALAIGNKRCS</sequence>
<organism evidence="1 3">
    <name type="scientific">Pseudomonas prosekii</name>
    <dbReference type="NCBI Taxonomy" id="1148509"/>
    <lineage>
        <taxon>Bacteria</taxon>
        <taxon>Pseudomonadati</taxon>
        <taxon>Pseudomonadota</taxon>
        <taxon>Gammaproteobacteria</taxon>
        <taxon>Pseudomonadales</taxon>
        <taxon>Pseudomonadaceae</taxon>
        <taxon>Pseudomonas</taxon>
    </lineage>
</organism>
<keyword evidence="3" id="KW-1185">Reference proteome</keyword>